<comment type="caution">
    <text evidence="1">The sequence shown here is derived from an EMBL/GenBank/DDBJ whole genome shotgun (WGS) entry which is preliminary data.</text>
</comment>
<reference evidence="1 2" key="1">
    <citation type="journal article" date="2021" name="Nat. Commun.">
        <title>Genetic determinants of endophytism in the Arabidopsis root mycobiome.</title>
        <authorList>
            <person name="Mesny F."/>
            <person name="Miyauchi S."/>
            <person name="Thiergart T."/>
            <person name="Pickel B."/>
            <person name="Atanasova L."/>
            <person name="Karlsson M."/>
            <person name="Huettel B."/>
            <person name="Barry K.W."/>
            <person name="Haridas S."/>
            <person name="Chen C."/>
            <person name="Bauer D."/>
            <person name="Andreopoulos W."/>
            <person name="Pangilinan J."/>
            <person name="LaButti K."/>
            <person name="Riley R."/>
            <person name="Lipzen A."/>
            <person name="Clum A."/>
            <person name="Drula E."/>
            <person name="Henrissat B."/>
            <person name="Kohler A."/>
            <person name="Grigoriev I.V."/>
            <person name="Martin F.M."/>
            <person name="Hacquard S."/>
        </authorList>
    </citation>
    <scope>NUCLEOTIDE SEQUENCE [LARGE SCALE GENOMIC DNA]</scope>
    <source>
        <strain evidence="1 2">MPI-SDFR-AT-0079</strain>
    </source>
</reference>
<protein>
    <submittedName>
        <fullName evidence="1">Cytochrome P450</fullName>
    </submittedName>
</protein>
<gene>
    <name evidence="1" type="ORF">F5144DRAFT_584025</name>
</gene>
<proteinExistence type="predicted"/>
<dbReference type="EMBL" id="JAGIZQ010000006">
    <property type="protein sequence ID" value="KAH6623697.1"/>
    <property type="molecule type" value="Genomic_DNA"/>
</dbReference>
<evidence type="ECO:0000313" key="1">
    <source>
        <dbReference type="EMBL" id="KAH6623697.1"/>
    </source>
</evidence>
<dbReference type="Proteomes" id="UP000724584">
    <property type="component" value="Unassembled WGS sequence"/>
</dbReference>
<organism evidence="1 2">
    <name type="scientific">Chaetomium tenue</name>
    <dbReference type="NCBI Taxonomy" id="1854479"/>
    <lineage>
        <taxon>Eukaryota</taxon>
        <taxon>Fungi</taxon>
        <taxon>Dikarya</taxon>
        <taxon>Ascomycota</taxon>
        <taxon>Pezizomycotina</taxon>
        <taxon>Sordariomycetes</taxon>
        <taxon>Sordariomycetidae</taxon>
        <taxon>Sordariales</taxon>
        <taxon>Chaetomiaceae</taxon>
        <taxon>Chaetomium</taxon>
    </lineage>
</organism>
<evidence type="ECO:0000313" key="2">
    <source>
        <dbReference type="Proteomes" id="UP000724584"/>
    </source>
</evidence>
<sequence length="500" mass="54863">MTLESYLTAPALAATVAAVVAGNIIWAIISNVLTSPIPSSVPGPFFARLTNKWILLVDMSGHRARTVDALHKKYGPIVRLAPNELSFSCREAIQPIYGIKSTCVKGPIYDYFGKRGLFHMKDAAEHRERQRRMSHIFSAGSLQQMEPLVQAVIDRTVSAIEKTSGQPCDALHFCRMMALDVAGEVLMGKSFGAFDGQENAPVYVKHLDNAYPVWFIQGIAPSLYQLLTTAPIAALQEFMAAGDYVYKYGNDAFDEFLKLNGRTSNRRTLLTKLIAGNPETGAEPLPDADISIEVSNLTFAAVDTTGNTGAYALYRLACHPDWQSKLQAEIRNSSAKETSFAYTTLQTLPILNGVIMETLRLHPAQPSGPLRETTDPSTSIAGLNLPAKTLVSVQAYTTQRDPAYFPDPAQFNPGRWINADGTINPGTPELQDMILVWGKGPRTCSGQYMATMELKILLARLMDRFGVALQGEKTHADMEMTDHFVLIPKGHCCGLVFTEE</sequence>
<name>A0ACB7NZI9_9PEZI</name>
<accession>A0ACB7NZI9</accession>
<keyword evidence="2" id="KW-1185">Reference proteome</keyword>